<accession>A0ABQ5NEE9</accession>
<evidence type="ECO:0000259" key="4">
    <source>
        <dbReference type="Pfam" id="PF08125"/>
    </source>
</evidence>
<proteinExistence type="predicted"/>
<keyword evidence="6" id="KW-1185">Reference proteome</keyword>
<evidence type="ECO:0000256" key="2">
    <source>
        <dbReference type="ARBA" id="ARBA00048615"/>
    </source>
</evidence>
<keyword evidence="1" id="KW-0560">Oxidoreductase</keyword>
<protein>
    <submittedName>
        <fullName evidence="5">Oxidoreductase</fullName>
    </submittedName>
</protein>
<organism evidence="5 6">
    <name type="scientific">Microbacterium arabinogalactanolyticum</name>
    <dbReference type="NCBI Taxonomy" id="69365"/>
    <lineage>
        <taxon>Bacteria</taxon>
        <taxon>Bacillati</taxon>
        <taxon>Actinomycetota</taxon>
        <taxon>Actinomycetes</taxon>
        <taxon>Micrococcales</taxon>
        <taxon>Microbacteriaceae</taxon>
        <taxon>Microbacterium</taxon>
    </lineage>
</organism>
<evidence type="ECO:0000313" key="6">
    <source>
        <dbReference type="Proteomes" id="UP001165068"/>
    </source>
</evidence>
<evidence type="ECO:0000313" key="5">
    <source>
        <dbReference type="EMBL" id="GLC84100.1"/>
    </source>
</evidence>
<dbReference type="InterPro" id="IPR013328">
    <property type="entry name" value="6PGD_dom2"/>
</dbReference>
<dbReference type="EMBL" id="BRZC01000003">
    <property type="protein sequence ID" value="GLC84100.1"/>
    <property type="molecule type" value="Genomic_DNA"/>
</dbReference>
<dbReference type="InterPro" id="IPR050988">
    <property type="entry name" value="Mannitol_DH/Oxidoreductase"/>
</dbReference>
<comment type="caution">
    <text evidence="5">The sequence shown here is derived from an EMBL/GenBank/DDBJ whole genome shotgun (WGS) entry which is preliminary data.</text>
</comment>
<dbReference type="PRINTS" id="PR00084">
    <property type="entry name" value="MTLDHDRGNASE"/>
</dbReference>
<evidence type="ECO:0000256" key="1">
    <source>
        <dbReference type="ARBA" id="ARBA00023002"/>
    </source>
</evidence>
<dbReference type="InterPro" id="IPR013118">
    <property type="entry name" value="Mannitol_DH_C"/>
</dbReference>
<dbReference type="InterPro" id="IPR008927">
    <property type="entry name" value="6-PGluconate_DH-like_C_sf"/>
</dbReference>
<evidence type="ECO:0000259" key="3">
    <source>
        <dbReference type="Pfam" id="PF01232"/>
    </source>
</evidence>
<gene>
    <name evidence="5" type="ORF">MIAR_06880</name>
</gene>
<dbReference type="SUPFAM" id="SSF51735">
    <property type="entry name" value="NAD(P)-binding Rossmann-fold domains"/>
    <property type="match status" value="1"/>
</dbReference>
<dbReference type="PANTHER" id="PTHR43362">
    <property type="entry name" value="MANNITOL DEHYDROGENASE DSF1-RELATED"/>
    <property type="match status" value="1"/>
</dbReference>
<sequence length="459" mass="49917">MIPPRLRVRRRPRPPVRIVHLGLGAFHRSHQAWYTARADEGGEWGIAAFTGRGPEAARLLGEQDGLYTLVERGGDGDRLEVIESIVQTHGAAEITALRELVSRPEVTIVTLTVTEKGYRLGADRRLDAQDADVLADAVTTRAALADGRDLPDGALRTMPGRLLWALLGRAEASAGPIAVIPCDNLADNAGAVRASVLGMAELVGRLPGIDVDWIGTSVDRITPRTTDADVRLVTERTGVTDLVPVVTESYSSWILSGVFRVERPRWEDAGATFVDRIEPYERRKLWMLNGAHSLLAYAGTRRGHITVADAMSDPECVRAVEALWDLDARHLAGSGLAPDEYRADLARRFTNRSIAHHLRQIAADGSVKLRDRVVGAVMLDRQHGGSGDAGLRAVAEWISFVETEHAAGRTIDDVAADEIGRRLSRPDPIRGLVELISPDLAGSGPAMLEIERLRTSFVV</sequence>
<name>A0ABQ5NEE9_9MICO</name>
<comment type="catalytic activity">
    <reaction evidence="2">
        <text>D-mannitol 1-phosphate + NAD(+) = beta-D-fructose 6-phosphate + NADH + H(+)</text>
        <dbReference type="Rhea" id="RHEA:19661"/>
        <dbReference type="ChEBI" id="CHEBI:15378"/>
        <dbReference type="ChEBI" id="CHEBI:57540"/>
        <dbReference type="ChEBI" id="CHEBI:57634"/>
        <dbReference type="ChEBI" id="CHEBI:57945"/>
        <dbReference type="ChEBI" id="CHEBI:61381"/>
        <dbReference type="EC" id="1.1.1.17"/>
    </reaction>
</comment>
<dbReference type="Gene3D" id="1.10.1040.10">
    <property type="entry name" value="N-(1-d-carboxylethyl)-l-norvaline Dehydrogenase, domain 2"/>
    <property type="match status" value="1"/>
</dbReference>
<dbReference type="Pfam" id="PF08125">
    <property type="entry name" value="Mannitol_dh_C"/>
    <property type="match status" value="1"/>
</dbReference>
<reference evidence="5" key="1">
    <citation type="submission" date="2022-08" db="EMBL/GenBank/DDBJ databases">
        <title>Draft genome sequence of Microbacterium arabinogalactanolyticum JCM 9171.</title>
        <authorList>
            <person name="Fujita K."/>
            <person name="Ishiwata A."/>
            <person name="Fushinobu S."/>
        </authorList>
    </citation>
    <scope>NUCLEOTIDE SEQUENCE</scope>
    <source>
        <strain evidence="5">JCM 9171</strain>
    </source>
</reference>
<dbReference type="Pfam" id="PF01232">
    <property type="entry name" value="Mannitol_dh"/>
    <property type="match status" value="1"/>
</dbReference>
<dbReference type="InterPro" id="IPR000669">
    <property type="entry name" value="Mannitol_DH"/>
</dbReference>
<feature type="domain" description="Mannitol dehydrogenase C-terminal" evidence="4">
    <location>
        <begin position="277"/>
        <end position="416"/>
    </location>
</feature>
<dbReference type="PANTHER" id="PTHR43362:SF1">
    <property type="entry name" value="MANNITOL DEHYDROGENASE 2-RELATED"/>
    <property type="match status" value="1"/>
</dbReference>
<dbReference type="SUPFAM" id="SSF48179">
    <property type="entry name" value="6-phosphogluconate dehydrogenase C-terminal domain-like"/>
    <property type="match status" value="1"/>
</dbReference>
<dbReference type="InterPro" id="IPR013131">
    <property type="entry name" value="Mannitol_DH_N"/>
</dbReference>
<feature type="domain" description="Mannitol dehydrogenase N-terminal" evidence="3">
    <location>
        <begin position="17"/>
        <end position="267"/>
    </location>
</feature>
<dbReference type="InterPro" id="IPR036291">
    <property type="entry name" value="NAD(P)-bd_dom_sf"/>
</dbReference>
<dbReference type="Gene3D" id="3.40.50.720">
    <property type="entry name" value="NAD(P)-binding Rossmann-like Domain"/>
    <property type="match status" value="1"/>
</dbReference>
<dbReference type="Proteomes" id="UP001165068">
    <property type="component" value="Unassembled WGS sequence"/>
</dbReference>